<dbReference type="EMBL" id="JBHULD010000025">
    <property type="protein sequence ID" value="MFD2556774.1"/>
    <property type="molecule type" value="Genomic_DNA"/>
</dbReference>
<feature type="domain" description="Beta-lactamase class A catalytic" evidence="8">
    <location>
        <begin position="52"/>
        <end position="274"/>
    </location>
</feature>
<comment type="caution">
    <text evidence="9">The sequence shown here is derived from an EMBL/GenBank/DDBJ whole genome shotgun (WGS) entry which is preliminary data.</text>
</comment>
<feature type="signal peptide" evidence="7">
    <location>
        <begin position="1"/>
        <end position="22"/>
    </location>
</feature>
<comment type="similarity">
    <text evidence="2 6">Belongs to the class-A beta-lactamase family.</text>
</comment>
<keyword evidence="7" id="KW-0732">Signal</keyword>
<keyword evidence="5 6" id="KW-0046">Antibiotic resistance</keyword>
<sequence length="306" mass="34350">MNKLFQLAALILIFLSSCNTQHKDINSLRSKIEQVASEKNAVVGVSIIGNNGKDTLSVNGDRRFPMQSVFKFHIALAVLSEVDKGKFSLDQKIEISKDDLPSKDSWSPLRDENPNGGSFTIEKLIQYSVSQSDNMACDALIRLVGTPKTVEEYIKKCGIDNIQIRFNEEDMQSNWDHMFQNWTTPKAASETLKLFYENKNGLLSKSSYDFFWKTNKETTTGQNRIRGQLPTETIVAHKTGWSGTNKNTGITAAVNNIGIVFLPNGEYFIISIFVTDSKENMDTNEKIIADIAKATYDFYTSPSNNN</sequence>
<dbReference type="PROSITE" id="PS51257">
    <property type="entry name" value="PROKAR_LIPOPROTEIN"/>
    <property type="match status" value="1"/>
</dbReference>
<evidence type="ECO:0000256" key="6">
    <source>
        <dbReference type="RuleBase" id="RU361140"/>
    </source>
</evidence>
<dbReference type="Pfam" id="PF13354">
    <property type="entry name" value="Beta-lactamase2"/>
    <property type="match status" value="1"/>
</dbReference>
<evidence type="ECO:0000256" key="3">
    <source>
        <dbReference type="ARBA" id="ARBA00012865"/>
    </source>
</evidence>
<evidence type="ECO:0000256" key="2">
    <source>
        <dbReference type="ARBA" id="ARBA00009009"/>
    </source>
</evidence>
<evidence type="ECO:0000256" key="5">
    <source>
        <dbReference type="ARBA" id="ARBA00023251"/>
    </source>
</evidence>
<reference evidence="10" key="1">
    <citation type="journal article" date="2019" name="Int. J. Syst. Evol. Microbiol.">
        <title>The Global Catalogue of Microorganisms (GCM) 10K type strain sequencing project: providing services to taxonomists for standard genome sequencing and annotation.</title>
        <authorList>
            <consortium name="The Broad Institute Genomics Platform"/>
            <consortium name="The Broad Institute Genome Sequencing Center for Infectious Disease"/>
            <person name="Wu L."/>
            <person name="Ma J."/>
        </authorList>
    </citation>
    <scope>NUCLEOTIDE SEQUENCE [LARGE SCALE GENOMIC DNA]</scope>
    <source>
        <strain evidence="10">KCTC 52298</strain>
    </source>
</reference>
<dbReference type="GO" id="GO:0008800">
    <property type="term" value="F:beta-lactamase activity"/>
    <property type="evidence" value="ECO:0007669"/>
    <property type="project" value="UniProtKB-EC"/>
</dbReference>
<evidence type="ECO:0000256" key="4">
    <source>
        <dbReference type="ARBA" id="ARBA00022801"/>
    </source>
</evidence>
<evidence type="ECO:0000256" key="7">
    <source>
        <dbReference type="SAM" id="SignalP"/>
    </source>
</evidence>
<evidence type="ECO:0000259" key="8">
    <source>
        <dbReference type="Pfam" id="PF13354"/>
    </source>
</evidence>
<dbReference type="NCBIfam" id="NF033103">
    <property type="entry name" value="bla_class_A"/>
    <property type="match status" value="1"/>
</dbReference>
<dbReference type="PANTHER" id="PTHR35333:SF3">
    <property type="entry name" value="BETA-LACTAMASE-TYPE TRANSPEPTIDASE FOLD CONTAINING PROTEIN"/>
    <property type="match status" value="1"/>
</dbReference>
<keyword evidence="4 6" id="KW-0378">Hydrolase</keyword>
<dbReference type="PANTHER" id="PTHR35333">
    <property type="entry name" value="BETA-LACTAMASE"/>
    <property type="match status" value="1"/>
</dbReference>
<comment type="catalytic activity">
    <reaction evidence="1 6">
        <text>a beta-lactam + H2O = a substituted beta-amino acid</text>
        <dbReference type="Rhea" id="RHEA:20401"/>
        <dbReference type="ChEBI" id="CHEBI:15377"/>
        <dbReference type="ChEBI" id="CHEBI:35627"/>
        <dbReference type="ChEBI" id="CHEBI:140347"/>
        <dbReference type="EC" id="3.5.2.6"/>
    </reaction>
</comment>
<dbReference type="RefSeq" id="WP_210354817.1">
    <property type="nucleotide sequence ID" value="NZ_JAEQMU010000002.1"/>
</dbReference>
<proteinExistence type="inferred from homology"/>
<dbReference type="InterPro" id="IPR023650">
    <property type="entry name" value="Beta-lactam_class-A_AS"/>
</dbReference>
<dbReference type="InterPro" id="IPR000871">
    <property type="entry name" value="Beta-lactam_class-A"/>
</dbReference>
<dbReference type="Gene3D" id="3.40.710.10">
    <property type="entry name" value="DD-peptidase/beta-lactamase superfamily"/>
    <property type="match status" value="1"/>
</dbReference>
<dbReference type="PROSITE" id="PS00146">
    <property type="entry name" value="BETA_LACTAMASE_A"/>
    <property type="match status" value="1"/>
</dbReference>
<evidence type="ECO:0000313" key="9">
    <source>
        <dbReference type="EMBL" id="MFD2556774.1"/>
    </source>
</evidence>
<dbReference type="Proteomes" id="UP001597440">
    <property type="component" value="Unassembled WGS sequence"/>
</dbReference>
<dbReference type="PRINTS" id="PR00118">
    <property type="entry name" value="BLACTAMASEA"/>
</dbReference>
<feature type="chain" id="PRO_5046401375" description="Beta-lactamase" evidence="7">
    <location>
        <begin position="23"/>
        <end position="306"/>
    </location>
</feature>
<keyword evidence="10" id="KW-1185">Reference proteome</keyword>
<evidence type="ECO:0000256" key="1">
    <source>
        <dbReference type="ARBA" id="ARBA00001526"/>
    </source>
</evidence>
<dbReference type="SUPFAM" id="SSF56601">
    <property type="entry name" value="beta-lactamase/transpeptidase-like"/>
    <property type="match status" value="1"/>
</dbReference>
<evidence type="ECO:0000313" key="10">
    <source>
        <dbReference type="Proteomes" id="UP001597440"/>
    </source>
</evidence>
<accession>A0ABW5L6U8</accession>
<name>A0ABW5L6U8_9SPHI</name>
<organism evidence="9 10">
    <name type="scientific">Sphingobacterium tabacisoli</name>
    <dbReference type="NCBI Taxonomy" id="2044855"/>
    <lineage>
        <taxon>Bacteria</taxon>
        <taxon>Pseudomonadati</taxon>
        <taxon>Bacteroidota</taxon>
        <taxon>Sphingobacteriia</taxon>
        <taxon>Sphingobacteriales</taxon>
        <taxon>Sphingobacteriaceae</taxon>
        <taxon>Sphingobacterium</taxon>
    </lineage>
</organism>
<gene>
    <name evidence="9" type="primary">bla</name>
    <name evidence="9" type="ORF">ACFSQW_20465</name>
</gene>
<dbReference type="InterPro" id="IPR045155">
    <property type="entry name" value="Beta-lactam_cat"/>
</dbReference>
<dbReference type="EC" id="3.5.2.6" evidence="3 6"/>
<dbReference type="NCBIfam" id="NF012099">
    <property type="entry name" value="SubclassA2"/>
    <property type="match status" value="1"/>
</dbReference>
<protein>
    <recommendedName>
        <fullName evidence="3 6">Beta-lactamase</fullName>
        <ecNumber evidence="3 6">3.5.2.6</ecNumber>
    </recommendedName>
</protein>
<dbReference type="InterPro" id="IPR012338">
    <property type="entry name" value="Beta-lactam/transpept-like"/>
</dbReference>